<evidence type="ECO:0000256" key="1">
    <source>
        <dbReference type="SAM" id="MobiDB-lite"/>
    </source>
</evidence>
<accession>A0A5F7ZCV1</accession>
<dbReference type="AlphaFoldDB" id="A0A5F7ZCV1"/>
<dbReference type="GeneTree" id="ENSGT00940000163244"/>
<reference evidence="2" key="4">
    <citation type="submission" date="2025-09" db="UniProtKB">
        <authorList>
            <consortium name="Ensembl"/>
        </authorList>
    </citation>
    <scope>IDENTIFICATION</scope>
    <source>
        <strain evidence="2">17573</strain>
    </source>
</reference>
<reference evidence="2" key="3">
    <citation type="submission" date="2025-08" db="UniProtKB">
        <authorList>
            <consortium name="Ensembl"/>
        </authorList>
    </citation>
    <scope>IDENTIFICATION</scope>
    <source>
        <strain evidence="2">17573</strain>
    </source>
</reference>
<dbReference type="Ensembl" id="ENSMMUT00000100064.1">
    <property type="protein sequence ID" value="ENSMMUP00000062431.1"/>
    <property type="gene ID" value="ENSMMUG00000064093.1"/>
</dbReference>
<dbReference type="VEuPathDB" id="HostDB:ENSMMUG00000064093"/>
<reference evidence="3" key="1">
    <citation type="journal article" date="2007" name="Science">
        <title>Evolutionary and biomedical insights from the rhesus macaque genome.</title>
        <authorList>
            <person name="Gibbs R.A."/>
            <person name="Rogers J."/>
            <person name="Katze M.G."/>
            <person name="Bumgarner R."/>
            <person name="Weinstock G.M."/>
            <person name="Mardis E.R."/>
            <person name="Remington K.A."/>
            <person name="Strausberg R.L."/>
            <person name="Venter J.C."/>
            <person name="Wilson R.K."/>
            <person name="Batzer M.A."/>
            <person name="Bustamante C.D."/>
            <person name="Eichler E.E."/>
            <person name="Hahn M.W."/>
            <person name="Hardison R.C."/>
            <person name="Makova K.D."/>
            <person name="Miller W."/>
            <person name="Milosavljevic A."/>
            <person name="Palermo R.E."/>
            <person name="Siepel A."/>
            <person name="Sikela J.M."/>
            <person name="Attaway T."/>
            <person name="Bell S."/>
            <person name="Bernard K.E."/>
            <person name="Buhay C.J."/>
            <person name="Chandrabose M.N."/>
            <person name="Dao M."/>
            <person name="Davis C."/>
            <person name="Delehaunty K.D."/>
            <person name="Ding Y."/>
            <person name="Dinh H.H."/>
            <person name="Dugan-Rocha S."/>
            <person name="Fulton L.A."/>
            <person name="Gabisi R.A."/>
            <person name="Garner T.T."/>
            <person name="Godfrey J."/>
            <person name="Hawes A.C."/>
            <person name="Hernandez J."/>
            <person name="Hines S."/>
            <person name="Holder M."/>
            <person name="Hume J."/>
            <person name="Jhangiani S.N."/>
            <person name="Joshi V."/>
            <person name="Khan Z.M."/>
            <person name="Kirkness E.F."/>
            <person name="Cree A."/>
            <person name="Fowler R.G."/>
            <person name="Lee S."/>
            <person name="Lewis L.R."/>
            <person name="Li Z."/>
            <person name="Liu Y.-S."/>
            <person name="Moore S.M."/>
            <person name="Muzny D."/>
            <person name="Nazareth L.V."/>
            <person name="Ngo D.N."/>
            <person name="Okwuonu G.O."/>
            <person name="Pai G."/>
            <person name="Parker D."/>
            <person name="Paul H.A."/>
            <person name="Pfannkoch C."/>
            <person name="Pohl C.S."/>
            <person name="Rogers Y.-H.C."/>
            <person name="Ruiz S.J."/>
            <person name="Sabo A."/>
            <person name="Santibanez J."/>
            <person name="Schneider B.W."/>
            <person name="Smith S.M."/>
            <person name="Sodergren E."/>
            <person name="Svatek A.F."/>
            <person name="Utterback T.R."/>
            <person name="Vattathil S."/>
            <person name="Warren W."/>
            <person name="White C.S."/>
            <person name="Chinwalla A.T."/>
            <person name="Feng Y."/>
            <person name="Halpern A.L."/>
            <person name="Hillier L.W."/>
            <person name="Huang X."/>
            <person name="Minx P."/>
            <person name="Nelson J.O."/>
            <person name="Pepin K.H."/>
            <person name="Qin X."/>
            <person name="Sutton G.G."/>
            <person name="Venter E."/>
            <person name="Walenz B.P."/>
            <person name="Wallis J.W."/>
            <person name="Worley K.C."/>
            <person name="Yang S.-P."/>
            <person name="Jones S.M."/>
            <person name="Marra M.A."/>
            <person name="Rocchi M."/>
            <person name="Schein J.E."/>
            <person name="Baertsch R."/>
            <person name="Clarke L."/>
            <person name="Csuros M."/>
            <person name="Glasscock J."/>
            <person name="Harris R.A."/>
            <person name="Havlak P."/>
            <person name="Jackson A.R."/>
            <person name="Jiang H."/>
            <person name="Liu Y."/>
            <person name="Messina D.N."/>
            <person name="Shen Y."/>
            <person name="Song H.X.-Z."/>
            <person name="Wylie T."/>
            <person name="Zhang L."/>
            <person name="Birney E."/>
            <person name="Han K."/>
            <person name="Konkel M.K."/>
            <person name="Lee J."/>
            <person name="Smit A.F.A."/>
            <person name="Ullmer B."/>
            <person name="Wang H."/>
            <person name="Xing J."/>
            <person name="Burhans R."/>
            <person name="Cheng Z."/>
            <person name="Karro J.E."/>
            <person name="Ma J."/>
            <person name="Raney B."/>
            <person name="She X."/>
            <person name="Cox M.J."/>
            <person name="Demuth J.P."/>
            <person name="Dumas L.J."/>
            <person name="Han S.-G."/>
            <person name="Hopkins J."/>
            <person name="Karimpour-Fard A."/>
            <person name="Kim Y.H."/>
            <person name="Pollack J.R."/>
            <person name="Vinar T."/>
            <person name="Addo-Quaye C."/>
            <person name="Degenhardt J."/>
            <person name="Denby A."/>
            <person name="Hubisz M.J."/>
            <person name="Indap A."/>
            <person name="Kosiol C."/>
            <person name="Lahn B.T."/>
            <person name="Lawson H.A."/>
            <person name="Marklein A."/>
            <person name="Nielsen R."/>
            <person name="Vallender E.J."/>
            <person name="Clark A.G."/>
            <person name="Ferguson B."/>
            <person name="Hernandez R.D."/>
            <person name="Hirani K."/>
            <person name="Kehrer-Sawatzki H."/>
            <person name="Kolb J."/>
            <person name="Patil S."/>
            <person name="Pu L.-L."/>
            <person name="Ren Y."/>
            <person name="Smith D.G."/>
            <person name="Wheeler D.A."/>
            <person name="Schenck I."/>
            <person name="Ball E.V."/>
            <person name="Chen R."/>
            <person name="Cooper D.N."/>
            <person name="Giardine B."/>
            <person name="Hsu F."/>
            <person name="Kent W.J."/>
            <person name="Lesk A."/>
            <person name="Nelson D.L."/>
            <person name="O'brien W.E."/>
            <person name="Pruefer K."/>
            <person name="Stenson P.D."/>
            <person name="Wallace J.C."/>
            <person name="Ke H."/>
            <person name="Liu X.-M."/>
            <person name="Wang P."/>
            <person name="Xiang A.P."/>
            <person name="Yang F."/>
            <person name="Barber G.P."/>
            <person name="Haussler D."/>
            <person name="Karolchik D."/>
            <person name="Kern A.D."/>
            <person name="Kuhn R.M."/>
            <person name="Smith K.E."/>
            <person name="Zwieg A.S."/>
        </authorList>
    </citation>
    <scope>NUCLEOTIDE SEQUENCE [LARGE SCALE GENOMIC DNA]</scope>
    <source>
        <strain evidence="3">17573</strain>
    </source>
</reference>
<evidence type="ECO:0000313" key="3">
    <source>
        <dbReference type="Proteomes" id="UP000006718"/>
    </source>
</evidence>
<sequence length="187" mass="19311">QLCTVPPPHVRRLSSQRRICIRDRIWTSGAGGGTCQDLGPAPEVLGLPSSALAASPSPSLRLPTLACAPTARSSAPSGLERVRGRGSAACSSSSSSSSVGLLGSTTSMAPVWLDGTRTGEARILPLGVLKTFGYGQAWWLTPVIPALWEAEAGGSPEVGSLRPASPTWRNPISTKNTKLARRGGACV</sequence>
<reference evidence="2" key="2">
    <citation type="submission" date="2019-01" db="EMBL/GenBank/DDBJ databases">
        <authorList>
            <person name="Graves T."/>
            <person name="Eichler E.E."/>
            <person name="Wilson R.K."/>
        </authorList>
    </citation>
    <scope>NUCLEOTIDE SEQUENCE [LARGE SCALE GENOMIC DNA]</scope>
    <source>
        <strain evidence="2">17573</strain>
    </source>
</reference>
<protein>
    <submittedName>
        <fullName evidence="2">Uncharacterized protein</fullName>
    </submittedName>
</protein>
<feature type="compositionally biased region" description="Low complexity" evidence="1">
    <location>
        <begin position="85"/>
        <end position="101"/>
    </location>
</feature>
<dbReference type="Proteomes" id="UP000006718">
    <property type="component" value="Chromosome 19"/>
</dbReference>
<keyword evidence="3" id="KW-1185">Reference proteome</keyword>
<proteinExistence type="predicted"/>
<feature type="region of interest" description="Disordered" evidence="1">
    <location>
        <begin position="71"/>
        <end position="101"/>
    </location>
</feature>
<name>A0A5F7ZCV1_MACMU</name>
<dbReference type="InParanoid" id="A0A5F7ZCV1"/>
<organism evidence="2 3">
    <name type="scientific">Macaca mulatta</name>
    <name type="common">Rhesus macaque</name>
    <dbReference type="NCBI Taxonomy" id="9544"/>
    <lineage>
        <taxon>Eukaryota</taxon>
        <taxon>Metazoa</taxon>
        <taxon>Chordata</taxon>
        <taxon>Craniata</taxon>
        <taxon>Vertebrata</taxon>
        <taxon>Euteleostomi</taxon>
        <taxon>Mammalia</taxon>
        <taxon>Eutheria</taxon>
        <taxon>Euarchontoglires</taxon>
        <taxon>Primates</taxon>
        <taxon>Haplorrhini</taxon>
        <taxon>Catarrhini</taxon>
        <taxon>Cercopithecidae</taxon>
        <taxon>Cercopithecinae</taxon>
        <taxon>Macaca</taxon>
    </lineage>
</organism>
<dbReference type="Bgee" id="ENSMMUG00000064093">
    <property type="expression patterns" value="Expressed in spleen and 18 other cell types or tissues"/>
</dbReference>
<evidence type="ECO:0000313" key="2">
    <source>
        <dbReference type="Ensembl" id="ENSMMUP00000062431.1"/>
    </source>
</evidence>